<dbReference type="GO" id="GO:0000155">
    <property type="term" value="F:phosphorelay sensor kinase activity"/>
    <property type="evidence" value="ECO:0007669"/>
    <property type="project" value="InterPro"/>
</dbReference>
<dbReference type="SUPFAM" id="SSF53850">
    <property type="entry name" value="Periplasmic binding protein-like II"/>
    <property type="match status" value="2"/>
</dbReference>
<feature type="coiled-coil region" evidence="12">
    <location>
        <begin position="792"/>
        <end position="822"/>
    </location>
</feature>
<dbReference type="EC" id="2.7.13.3" evidence="2"/>
<accession>A0A6H3FDG3</accession>
<dbReference type="GO" id="GO:0005524">
    <property type="term" value="F:ATP binding"/>
    <property type="evidence" value="ECO:0007669"/>
    <property type="project" value="UniProtKB-KW"/>
</dbReference>
<dbReference type="InterPro" id="IPR013656">
    <property type="entry name" value="PAS_4"/>
</dbReference>
<dbReference type="PROSITE" id="PS50112">
    <property type="entry name" value="PAS"/>
    <property type="match status" value="1"/>
</dbReference>
<evidence type="ECO:0000256" key="11">
    <source>
        <dbReference type="PROSITE-ProRule" id="PRU00169"/>
    </source>
</evidence>
<dbReference type="FunFam" id="1.10.287.130:FF:000002">
    <property type="entry name" value="Two-component osmosensing histidine kinase"/>
    <property type="match status" value="1"/>
</dbReference>
<dbReference type="PROSITE" id="PS50109">
    <property type="entry name" value="HIS_KIN"/>
    <property type="match status" value="1"/>
</dbReference>
<keyword evidence="19" id="KW-1185">Reference proteome</keyword>
<evidence type="ECO:0000259" key="15">
    <source>
        <dbReference type="PROSITE" id="PS50110"/>
    </source>
</evidence>
<dbReference type="InterPro" id="IPR011006">
    <property type="entry name" value="CheY-like_superfamily"/>
</dbReference>
<dbReference type="SUPFAM" id="SSF47384">
    <property type="entry name" value="Homodimeric domain of signal transducing histidine kinase"/>
    <property type="match status" value="1"/>
</dbReference>
<dbReference type="NCBIfam" id="TIGR00229">
    <property type="entry name" value="sensory_box"/>
    <property type="match status" value="2"/>
</dbReference>
<dbReference type="PANTHER" id="PTHR45339">
    <property type="entry name" value="HYBRID SIGNAL TRANSDUCTION HISTIDINE KINASE J"/>
    <property type="match status" value="1"/>
</dbReference>
<dbReference type="InterPro" id="IPR036890">
    <property type="entry name" value="HATPase_C_sf"/>
</dbReference>
<evidence type="ECO:0000256" key="2">
    <source>
        <dbReference type="ARBA" id="ARBA00012438"/>
    </source>
</evidence>
<organism evidence="18 19">
    <name type="scientific">Desulfovibrio legallii</name>
    <dbReference type="NCBI Taxonomy" id="571438"/>
    <lineage>
        <taxon>Bacteria</taxon>
        <taxon>Pseudomonadati</taxon>
        <taxon>Thermodesulfobacteriota</taxon>
        <taxon>Desulfovibrionia</taxon>
        <taxon>Desulfovibrionales</taxon>
        <taxon>Desulfovibrionaceae</taxon>
        <taxon>Desulfovibrio</taxon>
    </lineage>
</organism>
<dbReference type="SMART" id="SM00387">
    <property type="entry name" value="HATPase_c"/>
    <property type="match status" value="1"/>
</dbReference>
<dbReference type="FunFam" id="3.30.565.10:FF:000010">
    <property type="entry name" value="Sensor histidine kinase RcsC"/>
    <property type="match status" value="1"/>
</dbReference>
<evidence type="ECO:0000256" key="4">
    <source>
        <dbReference type="ARBA" id="ARBA00022679"/>
    </source>
</evidence>
<evidence type="ECO:0000256" key="9">
    <source>
        <dbReference type="ARBA" id="ARBA00064003"/>
    </source>
</evidence>
<feature type="domain" description="Response regulatory" evidence="15">
    <location>
        <begin position="1213"/>
        <end position="1329"/>
    </location>
</feature>
<dbReference type="Pfam" id="PF02518">
    <property type="entry name" value="HATPase_c"/>
    <property type="match status" value="1"/>
</dbReference>
<feature type="coiled-coil region" evidence="12">
    <location>
        <begin position="534"/>
        <end position="561"/>
    </location>
</feature>
<proteinExistence type="predicted"/>
<sequence length="1340" mass="145908">MARTTVYILVGCILLLSVIRAQTASAAVDSAPPLVIACMTGNEPLSFVAKTGEPAGLLVDFWRLWGRKVGRAVTFRMASWDATVADLRAGRAQIHFGMYITGDRAVWAHFGPPLYPARTGILSAAGGREAVDPAQLGEGGIAVLNGSVQESFLRERYPDLRLLPANNITAMLMAVVRGQAQGVAGMLPTLYSAIDALGLTPHFAQRPIILFTRSLHPAVRKEDAALLPLLEEGFARISRDELVGLENRWIRNRDLRVWGKMRRELRLNDVERAWLAAHPLWRVALHGQWPPLEFASGEQMRGLSLDVVRLLTVGLGVEAVPVPLGRGVVAAPVDADVVPFMDDVPAGTRPWLFTRSVLSLPVAAIMRDSDRLVTGFDDLAGKTLAVHNHLGLEARLRELVPDVKTVPLAGVNAGLDGLRRGDYDAVVDLALAADYTLRNGDIKGLRPVPLPGLQYAVRLAVRGDWPQLVGILDKALDSVPHDDLVDLVEHWANLQVERTTDWTFVWRLTALGLLCGGSLLGVTLLWNRRLARESRARRQALDAAEANAEALEQREQQLRAIVDHLPSMVILKDEAGRYLLINKRVEEFFGRSAAELEGKTNSALLSAAKAAEAARVDREVLASGGIRRYQEVMHNKDGEARDVEVVKVPLRDEKGRLFGLIFTGTDVTERRRAEREMRRAEAEMAQIFNASGGGMRVIDRDLRVQEVNAAYLRLFDHSRDAVPGAPGGGPLDEDGGVTVALVRRVLQGEARSTGTALRHARTGRAVYCDLVMTPLIAPDGVLRGVIEDCRDVTDLVQSRQAMEQAKQAAEQANRAKSEFLANMSHEIRTPMNAIMGLTHLLQQTDVTPRQHEYLRHIAASARALLRIINDILDFSKIEAGRMEMEQTEFALEEVLDQLMGLESAKSADKGLELLLHLSPDVPRRLVGDPLRLGQVLINLVDNAVKFTEKGEVAVAVQRESQGDGHAVLRFSVRDTGMGMTEDQAAMLFQPFAQADTSTTRRFGGTGLGLSICRRIVSLMGGELRVESEVGEGSTFWFTAHFGLAADQARPATVACRDQAGLQGLRVLVVDDAATGREILCQALETVGFCSGQAASGGEALDELVRAARAGEPYQLVLMDWKMPSPDGIETAELIRACPDLPHTPTVFMVSAYGREEIMRRAQAAGIRHFLIKPVSPMLLLQTIGEVFGSSVAASARPLAAAPPRAMAEGDSLRVLLAEDNEINQLVAKELLEAAGLTVDIANNGREAVDMALEGDYAAVFMDIHMPEMDGITATQLLRGTERCRSLPIIALTADGMLGDHEKSLAAGMDDHLPKPIDPESLMAAVRRWVRPAASSMSDTA</sequence>
<dbReference type="InterPro" id="IPR003661">
    <property type="entry name" value="HisK_dim/P_dom"/>
</dbReference>
<evidence type="ECO:0000256" key="12">
    <source>
        <dbReference type="SAM" id="Coils"/>
    </source>
</evidence>
<dbReference type="InterPro" id="IPR005467">
    <property type="entry name" value="His_kinase_dom"/>
</dbReference>
<dbReference type="PRINTS" id="PR00344">
    <property type="entry name" value="BCTRLSENSOR"/>
</dbReference>
<evidence type="ECO:0000259" key="17">
    <source>
        <dbReference type="PROSITE" id="PS50113"/>
    </source>
</evidence>
<dbReference type="SMART" id="SM00062">
    <property type="entry name" value="PBPb"/>
    <property type="match status" value="2"/>
</dbReference>
<dbReference type="PROSITE" id="PS50113">
    <property type="entry name" value="PAC"/>
    <property type="match status" value="2"/>
</dbReference>
<feature type="domain" description="PAC" evidence="17">
    <location>
        <begin position="751"/>
        <end position="804"/>
    </location>
</feature>
<dbReference type="CDD" id="cd17546">
    <property type="entry name" value="REC_hyHK_CKI1_RcsC-like"/>
    <property type="match status" value="2"/>
</dbReference>
<dbReference type="SMART" id="SM00388">
    <property type="entry name" value="HisKA"/>
    <property type="match status" value="1"/>
</dbReference>
<evidence type="ECO:0000313" key="18">
    <source>
        <dbReference type="EMBL" id="TBH81039.1"/>
    </source>
</evidence>
<keyword evidence="7" id="KW-0067">ATP-binding</keyword>
<dbReference type="SMART" id="SM00091">
    <property type="entry name" value="PAS"/>
    <property type="match status" value="2"/>
</dbReference>
<reference evidence="18 19" key="1">
    <citation type="submission" date="2018-12" db="EMBL/GenBank/DDBJ databases">
        <title>First genome draft of Desulfovibrio legallis sp. nov.</title>
        <authorList>
            <person name="Ben Dhia O."/>
            <person name="Najjari A."/>
            <person name="Ferjani R."/>
            <person name="Fhoula I."/>
            <person name="Fardeau M.-L."/>
            <person name="Boudabbous A."/>
            <person name="Ouzari H.I."/>
        </authorList>
    </citation>
    <scope>NUCLEOTIDE SEQUENCE [LARGE SCALE GENOMIC DNA]</scope>
    <source>
        <strain evidence="18 19">H1T</strain>
    </source>
</reference>
<feature type="domain" description="PAC" evidence="17">
    <location>
        <begin position="627"/>
        <end position="679"/>
    </location>
</feature>
<dbReference type="CDD" id="cd16922">
    <property type="entry name" value="HATPase_EvgS-ArcB-TorS-like"/>
    <property type="match status" value="1"/>
</dbReference>
<feature type="modified residue" description="4-aspartylphosphate" evidence="11">
    <location>
        <position position="1262"/>
    </location>
</feature>
<evidence type="ECO:0000256" key="1">
    <source>
        <dbReference type="ARBA" id="ARBA00000085"/>
    </source>
</evidence>
<feature type="modified residue" description="4-aspartylphosphate" evidence="11">
    <location>
        <position position="1119"/>
    </location>
</feature>
<dbReference type="Pfam" id="PF00072">
    <property type="entry name" value="Response_reg"/>
    <property type="match status" value="2"/>
</dbReference>
<dbReference type="SMART" id="SM00448">
    <property type="entry name" value="REC"/>
    <property type="match status" value="2"/>
</dbReference>
<dbReference type="Pfam" id="PF00497">
    <property type="entry name" value="SBP_bac_3"/>
    <property type="match status" value="1"/>
</dbReference>
<dbReference type="SUPFAM" id="SSF55874">
    <property type="entry name" value="ATPase domain of HSP90 chaperone/DNA topoisomerase II/histidine kinase"/>
    <property type="match status" value="1"/>
</dbReference>
<evidence type="ECO:0000256" key="13">
    <source>
        <dbReference type="SAM" id="SignalP"/>
    </source>
</evidence>
<dbReference type="CDD" id="cd01007">
    <property type="entry name" value="PBP2_BvgS_HisK_like"/>
    <property type="match status" value="1"/>
</dbReference>
<dbReference type="Gene3D" id="1.10.287.130">
    <property type="match status" value="1"/>
</dbReference>
<evidence type="ECO:0000256" key="10">
    <source>
        <dbReference type="ARBA" id="ARBA00068150"/>
    </source>
</evidence>
<dbReference type="PROSITE" id="PS50110">
    <property type="entry name" value="RESPONSE_REGULATORY"/>
    <property type="match status" value="2"/>
</dbReference>
<evidence type="ECO:0000256" key="7">
    <source>
        <dbReference type="ARBA" id="ARBA00022840"/>
    </source>
</evidence>
<protein>
    <recommendedName>
        <fullName evidence="10">Sensory/regulatory protein RpfC</fullName>
        <ecNumber evidence="2">2.7.13.3</ecNumber>
    </recommendedName>
</protein>
<evidence type="ECO:0000259" key="14">
    <source>
        <dbReference type="PROSITE" id="PS50109"/>
    </source>
</evidence>
<dbReference type="SUPFAM" id="SSF55785">
    <property type="entry name" value="PYP-like sensor domain (PAS domain)"/>
    <property type="match status" value="2"/>
</dbReference>
<keyword evidence="4" id="KW-0808">Transferase</keyword>
<evidence type="ECO:0000256" key="3">
    <source>
        <dbReference type="ARBA" id="ARBA00022553"/>
    </source>
</evidence>
<feature type="chain" id="PRO_5026016272" description="Sensory/regulatory protein RpfC" evidence="13">
    <location>
        <begin position="27"/>
        <end position="1340"/>
    </location>
</feature>
<comment type="catalytic activity">
    <reaction evidence="1">
        <text>ATP + protein L-histidine = ADP + protein N-phospho-L-histidine.</text>
        <dbReference type="EC" id="2.7.13.3"/>
    </reaction>
</comment>
<name>A0A6H3FDG3_9BACT</name>
<dbReference type="InterPro" id="IPR004358">
    <property type="entry name" value="Sig_transdc_His_kin-like_C"/>
</dbReference>
<keyword evidence="12" id="KW-0175">Coiled coil</keyword>
<dbReference type="CDD" id="cd00082">
    <property type="entry name" value="HisKA"/>
    <property type="match status" value="1"/>
</dbReference>
<keyword evidence="6" id="KW-0418">Kinase</keyword>
<keyword evidence="8" id="KW-0902">Two-component regulatory system</keyword>
<gene>
    <name evidence="18" type="ORF">EB812_02805</name>
</gene>
<keyword evidence="5" id="KW-0547">Nucleotide-binding</keyword>
<evidence type="ECO:0000256" key="8">
    <source>
        <dbReference type="ARBA" id="ARBA00023012"/>
    </source>
</evidence>
<feature type="signal peptide" evidence="13">
    <location>
        <begin position="1"/>
        <end position="26"/>
    </location>
</feature>
<dbReference type="Proteomes" id="UP000292919">
    <property type="component" value="Unassembled WGS sequence"/>
</dbReference>
<dbReference type="CDD" id="cd00130">
    <property type="entry name" value="PAS"/>
    <property type="match status" value="2"/>
</dbReference>
<feature type="domain" description="PAS" evidence="16">
    <location>
        <begin position="554"/>
        <end position="600"/>
    </location>
</feature>
<feature type="domain" description="Response regulatory" evidence="15">
    <location>
        <begin position="1065"/>
        <end position="1187"/>
    </location>
</feature>
<dbReference type="EMBL" id="SIXC01000003">
    <property type="protein sequence ID" value="TBH81039.1"/>
    <property type="molecule type" value="Genomic_DNA"/>
</dbReference>
<dbReference type="Pfam" id="PF08448">
    <property type="entry name" value="PAS_4"/>
    <property type="match status" value="2"/>
</dbReference>
<evidence type="ECO:0000256" key="6">
    <source>
        <dbReference type="ARBA" id="ARBA00022777"/>
    </source>
</evidence>
<comment type="caution">
    <text evidence="18">The sequence shown here is derived from an EMBL/GenBank/DDBJ whole genome shotgun (WGS) entry which is preliminary data.</text>
</comment>
<comment type="subunit">
    <text evidence="9">At low DSF concentrations, interacts with RpfF.</text>
</comment>
<dbReference type="InterPro" id="IPR003594">
    <property type="entry name" value="HATPase_dom"/>
</dbReference>
<feature type="domain" description="Histidine kinase" evidence="14">
    <location>
        <begin position="822"/>
        <end position="1043"/>
    </location>
</feature>
<dbReference type="Gene3D" id="3.40.190.10">
    <property type="entry name" value="Periplasmic binding protein-like II"/>
    <property type="match status" value="4"/>
</dbReference>
<dbReference type="InterPro" id="IPR001789">
    <property type="entry name" value="Sig_transdc_resp-reg_receiver"/>
</dbReference>
<dbReference type="InterPro" id="IPR000014">
    <property type="entry name" value="PAS"/>
</dbReference>
<dbReference type="Gene3D" id="3.40.50.2300">
    <property type="match status" value="2"/>
</dbReference>
<dbReference type="PANTHER" id="PTHR45339:SF1">
    <property type="entry name" value="HYBRID SIGNAL TRANSDUCTION HISTIDINE KINASE J"/>
    <property type="match status" value="1"/>
</dbReference>
<evidence type="ECO:0000256" key="5">
    <source>
        <dbReference type="ARBA" id="ARBA00022741"/>
    </source>
</evidence>
<dbReference type="Pfam" id="PF00512">
    <property type="entry name" value="HisKA"/>
    <property type="match status" value="1"/>
</dbReference>
<dbReference type="InterPro" id="IPR001638">
    <property type="entry name" value="Solute-binding_3/MltF_N"/>
</dbReference>
<keyword evidence="13" id="KW-0732">Signal</keyword>
<evidence type="ECO:0000259" key="16">
    <source>
        <dbReference type="PROSITE" id="PS50112"/>
    </source>
</evidence>
<dbReference type="InterPro" id="IPR036097">
    <property type="entry name" value="HisK_dim/P_sf"/>
</dbReference>
<dbReference type="SUPFAM" id="SSF52172">
    <property type="entry name" value="CheY-like"/>
    <property type="match status" value="2"/>
</dbReference>
<dbReference type="Gene3D" id="3.30.450.20">
    <property type="entry name" value="PAS domain"/>
    <property type="match status" value="2"/>
</dbReference>
<keyword evidence="3 11" id="KW-0597">Phosphoprotein</keyword>
<dbReference type="InterPro" id="IPR000700">
    <property type="entry name" value="PAS-assoc_C"/>
</dbReference>
<dbReference type="InterPro" id="IPR035965">
    <property type="entry name" value="PAS-like_dom_sf"/>
</dbReference>
<dbReference type="Gene3D" id="3.30.565.10">
    <property type="entry name" value="Histidine kinase-like ATPase, C-terminal domain"/>
    <property type="match status" value="1"/>
</dbReference>
<evidence type="ECO:0000313" key="19">
    <source>
        <dbReference type="Proteomes" id="UP000292919"/>
    </source>
</evidence>